<sequence>MIARIRAYSAPEDIENNLRYIDGHKKVLESYGVKQVTSASHTWLHDPNTYMIIVESEDGEKIYGGGRIQVRSANLKMPMEDAIAKIDDSIYSYVDKLGDIKIAEFCGLFNSKEVAGYGIGSIFLGRIGVAISSQIGVKYLMALCSPATLRNCTRVGFEIVRDLGKNGTFYYPKEGLIATALLIKDLDTLPLANAEERERIMDLRLNPLQHTFETGPKGEMNIFYETKINPIYINI</sequence>
<dbReference type="AlphaFoldDB" id="A0A4V6BIR4"/>
<evidence type="ECO:0000313" key="2">
    <source>
        <dbReference type="Proteomes" id="UP000304900"/>
    </source>
</evidence>
<dbReference type="EMBL" id="SZVO01000006">
    <property type="protein sequence ID" value="TKT91433.1"/>
    <property type="molecule type" value="Genomic_DNA"/>
</dbReference>
<name>A0A4V6BIR4_9BACT</name>
<keyword evidence="2" id="KW-1185">Reference proteome</keyword>
<evidence type="ECO:0008006" key="3">
    <source>
        <dbReference type="Google" id="ProtNLM"/>
    </source>
</evidence>
<accession>A0A4V6BIR4</accession>
<comment type="caution">
    <text evidence="1">The sequence shown here is derived from an EMBL/GenBank/DDBJ whole genome shotgun (WGS) entry which is preliminary data.</text>
</comment>
<proteinExistence type="predicted"/>
<protein>
    <recommendedName>
        <fullName evidence="3">GNAT family N-acetyltransferase</fullName>
    </recommendedName>
</protein>
<dbReference type="Proteomes" id="UP000304900">
    <property type="component" value="Unassembled WGS sequence"/>
</dbReference>
<reference evidence="1 2" key="1">
    <citation type="submission" date="2019-05" db="EMBL/GenBank/DDBJ databases">
        <title>Dyadobacter AR-3-8 sp. nov., isolated from arctic soil.</title>
        <authorList>
            <person name="Chaudhary D.K."/>
        </authorList>
    </citation>
    <scope>NUCLEOTIDE SEQUENCE [LARGE SCALE GENOMIC DNA]</scope>
    <source>
        <strain evidence="1 2">AR-3-8</strain>
    </source>
</reference>
<dbReference type="RefSeq" id="WP_137340582.1">
    <property type="nucleotide sequence ID" value="NZ_BSQH01000003.1"/>
</dbReference>
<organism evidence="1 2">
    <name type="scientific">Dyadobacter frigoris</name>
    <dbReference type="NCBI Taxonomy" id="2576211"/>
    <lineage>
        <taxon>Bacteria</taxon>
        <taxon>Pseudomonadati</taxon>
        <taxon>Bacteroidota</taxon>
        <taxon>Cytophagia</taxon>
        <taxon>Cytophagales</taxon>
        <taxon>Spirosomataceae</taxon>
        <taxon>Dyadobacter</taxon>
    </lineage>
</organism>
<evidence type="ECO:0000313" key="1">
    <source>
        <dbReference type="EMBL" id="TKT91433.1"/>
    </source>
</evidence>
<gene>
    <name evidence="1" type="ORF">FDK13_13755</name>
</gene>
<dbReference type="OrthoDB" id="660041at2"/>